<evidence type="ECO:0000313" key="4">
    <source>
        <dbReference type="Proteomes" id="UP000736373"/>
    </source>
</evidence>
<organism evidence="3 4">
    <name type="scientific">Paraburkholderia podalyriae</name>
    <dbReference type="NCBI Taxonomy" id="1938811"/>
    <lineage>
        <taxon>Bacteria</taxon>
        <taxon>Pseudomonadati</taxon>
        <taxon>Pseudomonadota</taxon>
        <taxon>Betaproteobacteria</taxon>
        <taxon>Burkholderiales</taxon>
        <taxon>Burkholderiaceae</taxon>
        <taxon>Paraburkholderia</taxon>
    </lineage>
</organism>
<gene>
    <name evidence="3" type="ORF">F6X42_06655</name>
</gene>
<dbReference type="Pfam" id="PF10503">
    <property type="entry name" value="Esterase_PHB"/>
    <property type="match status" value="1"/>
</dbReference>
<accession>A0ABR7PJ38</accession>
<reference evidence="3 4" key="1">
    <citation type="submission" date="2019-09" db="EMBL/GenBank/DDBJ databases">
        <title>Paraburkholderia podalyriae sp. nov., A South African Podalyria-associated rhizobium.</title>
        <authorList>
            <person name="Mavima L."/>
            <person name="Beukes C.W."/>
            <person name="Palmer M."/>
            <person name="De Meyer S.E."/>
            <person name="James E.K."/>
            <person name="Maluk M."/>
            <person name="Avontuur J.R."/>
            <person name="Chan W.Y."/>
            <person name="Venter S.N."/>
            <person name="Steenkamp E.T."/>
        </authorList>
    </citation>
    <scope>NUCLEOTIDE SEQUENCE [LARGE SCALE GENOMIC DNA]</scope>
    <source>
        <strain evidence="3 4">WC7.3b</strain>
    </source>
</reference>
<proteinExistence type="predicted"/>
<comment type="caution">
    <text evidence="3">The sequence shown here is derived from an EMBL/GenBank/DDBJ whole genome shotgun (WGS) entry which is preliminary data.</text>
</comment>
<dbReference type="PANTHER" id="PTHR43037">
    <property type="entry name" value="UNNAMED PRODUCT-RELATED"/>
    <property type="match status" value="1"/>
</dbReference>
<dbReference type="InterPro" id="IPR050955">
    <property type="entry name" value="Plant_Biomass_Hydrol_Est"/>
</dbReference>
<dbReference type="Proteomes" id="UP000736373">
    <property type="component" value="Unassembled WGS sequence"/>
</dbReference>
<dbReference type="SUPFAM" id="SSF53474">
    <property type="entry name" value="alpha/beta-Hydrolases"/>
    <property type="match status" value="1"/>
</dbReference>
<evidence type="ECO:0000256" key="1">
    <source>
        <dbReference type="ARBA" id="ARBA00022729"/>
    </source>
</evidence>
<dbReference type="EMBL" id="VZQQ01000004">
    <property type="protein sequence ID" value="MBC8746321.1"/>
    <property type="molecule type" value="Genomic_DNA"/>
</dbReference>
<dbReference type="PANTHER" id="PTHR43037:SF1">
    <property type="entry name" value="BLL1128 PROTEIN"/>
    <property type="match status" value="1"/>
</dbReference>
<dbReference type="Gene3D" id="3.40.50.1820">
    <property type="entry name" value="alpha/beta hydrolase"/>
    <property type="match status" value="1"/>
</dbReference>
<sequence length="132" mass="13960">MALQHRESGEPSLIAGITREIIATHNVDPTRAYVAGMSAGAAMAAIMIAEHPELYAAAGVHSGLPGRCAHNLTSGSRRRKAANMPERLARATGHGLFSEAATQAPTGPDASAGMLRFFLHHPLRQQCRPVLC</sequence>
<keyword evidence="4" id="KW-1185">Reference proteome</keyword>
<protein>
    <submittedName>
        <fullName evidence="3">Prolyl oligopeptidase family serine peptidase</fullName>
    </submittedName>
</protein>
<dbReference type="InterPro" id="IPR029058">
    <property type="entry name" value="AB_hydrolase_fold"/>
</dbReference>
<name>A0ABR7PJ38_9BURK</name>
<evidence type="ECO:0000313" key="3">
    <source>
        <dbReference type="EMBL" id="MBC8746321.1"/>
    </source>
</evidence>
<evidence type="ECO:0000256" key="2">
    <source>
        <dbReference type="ARBA" id="ARBA00022801"/>
    </source>
</evidence>
<keyword evidence="2" id="KW-0378">Hydrolase</keyword>
<keyword evidence="1" id="KW-0732">Signal</keyword>
<dbReference type="InterPro" id="IPR010126">
    <property type="entry name" value="Esterase_phb"/>
</dbReference>